<dbReference type="InterPro" id="IPR011101">
    <property type="entry name" value="DUF5131"/>
</dbReference>
<dbReference type="Pfam" id="PF07505">
    <property type="entry name" value="DUF5131"/>
    <property type="match status" value="1"/>
</dbReference>
<evidence type="ECO:0008006" key="3">
    <source>
        <dbReference type="Google" id="ProtNLM"/>
    </source>
</evidence>
<dbReference type="Proteomes" id="UP000290870">
    <property type="component" value="Unassembled WGS sequence"/>
</dbReference>
<evidence type="ECO:0000313" key="2">
    <source>
        <dbReference type="Proteomes" id="UP000290870"/>
    </source>
</evidence>
<dbReference type="RefSeq" id="WP_128986511.1">
    <property type="nucleotide sequence ID" value="NZ_PDJZ01000006.1"/>
</dbReference>
<gene>
    <name evidence="1" type="ORF">CRU90_06685</name>
</gene>
<accession>A0A4Q0ZEA3</accession>
<organism evidence="1 2">
    <name type="scientific">Arcobacter cloacae</name>
    <dbReference type="NCBI Taxonomy" id="1054034"/>
    <lineage>
        <taxon>Bacteria</taxon>
        <taxon>Pseudomonadati</taxon>
        <taxon>Campylobacterota</taxon>
        <taxon>Epsilonproteobacteria</taxon>
        <taxon>Campylobacterales</taxon>
        <taxon>Arcobacteraceae</taxon>
        <taxon>Arcobacter</taxon>
    </lineage>
</organism>
<comment type="caution">
    <text evidence="1">The sequence shown here is derived from an EMBL/GenBank/DDBJ whole genome shotgun (WGS) entry which is preliminary data.</text>
</comment>
<proteinExistence type="predicted"/>
<reference evidence="1 2" key="1">
    <citation type="submission" date="2017-10" db="EMBL/GenBank/DDBJ databases">
        <title>Genomics of the genus Arcobacter.</title>
        <authorList>
            <person name="Perez-Cataluna A."/>
            <person name="Figueras M.J."/>
        </authorList>
    </citation>
    <scope>NUCLEOTIDE SEQUENCE [LARGE SCALE GENOMIC DNA]</scope>
    <source>
        <strain evidence="1 2">F26</strain>
    </source>
</reference>
<dbReference type="AlphaFoldDB" id="A0A4Q0ZEA3"/>
<evidence type="ECO:0000313" key="1">
    <source>
        <dbReference type="EMBL" id="RXJ84080.1"/>
    </source>
</evidence>
<sequence>MSKSKIEWTGSTWNPITGCTKYSDGCTNCYAEKMANRLKNMGLKKYENAFNLTLHYENIEDPLFMKKPQTIFVCSMSDIFHKDVPDEFILKLFEVMNKAHWHTFQVLTKRAERIKELNDSINWTKNIWLGTTVESQKVTHRIDYLRESGAYIKFLSIEPLLTSINNLNLKNIDWVIVGGESGAKARPMLKEWVVDIKNQCNTQDVPFFFKQWGGKNKKKAGRLLDNNTYDEMPKKMTEGIFG</sequence>
<protein>
    <recommendedName>
        <fullName evidence="3">Phage Gp37/Gp68 family protein</fullName>
    </recommendedName>
</protein>
<name>A0A4Q0ZEA3_9BACT</name>
<dbReference type="OrthoDB" id="9787478at2"/>
<dbReference type="EMBL" id="PDJZ01000006">
    <property type="protein sequence ID" value="RXJ84080.1"/>
    <property type="molecule type" value="Genomic_DNA"/>
</dbReference>